<reference evidence="9" key="1">
    <citation type="submission" date="2016-10" db="EMBL/GenBank/DDBJ databases">
        <authorList>
            <person name="Varghese N."/>
            <person name="Submissions S."/>
        </authorList>
    </citation>
    <scope>NUCLEOTIDE SEQUENCE [LARGE SCALE GENOMIC DNA]</scope>
    <source>
        <strain evidence="9">JCM 10271</strain>
    </source>
</reference>
<feature type="transmembrane region" description="Helical" evidence="5">
    <location>
        <begin position="587"/>
        <end position="607"/>
    </location>
</feature>
<keyword evidence="5" id="KW-1133">Transmembrane helix</keyword>
<dbReference type="SUPFAM" id="SSF111369">
    <property type="entry name" value="HlyD-like secretion proteins"/>
    <property type="match status" value="1"/>
</dbReference>
<evidence type="ECO:0000256" key="5">
    <source>
        <dbReference type="SAM" id="Phobius"/>
    </source>
</evidence>
<name>A0A1I5WKX3_9RHOB</name>
<protein>
    <submittedName>
        <fullName evidence="8">Multidrug resistance efflux pump</fullName>
    </submittedName>
</protein>
<feature type="transmembrane region" description="Helical" evidence="5">
    <location>
        <begin position="360"/>
        <end position="385"/>
    </location>
</feature>
<dbReference type="InterPro" id="IPR058792">
    <property type="entry name" value="Beta-barrel_RND_2"/>
</dbReference>
<evidence type="ECO:0000256" key="4">
    <source>
        <dbReference type="SAM" id="MobiDB-lite"/>
    </source>
</evidence>
<dbReference type="InterPro" id="IPR059052">
    <property type="entry name" value="HH_YbhG-like"/>
</dbReference>
<evidence type="ECO:0000259" key="7">
    <source>
        <dbReference type="Pfam" id="PF25954"/>
    </source>
</evidence>
<feature type="coiled-coil region" evidence="3">
    <location>
        <begin position="826"/>
        <end position="853"/>
    </location>
</feature>
<comment type="subcellular location">
    <subcellularLocation>
        <location evidence="1">Cell envelope</location>
    </subcellularLocation>
</comment>
<organism evidence="8 9">
    <name type="scientific">Roseivivax halotolerans</name>
    <dbReference type="NCBI Taxonomy" id="93684"/>
    <lineage>
        <taxon>Bacteria</taxon>
        <taxon>Pseudomonadati</taxon>
        <taxon>Pseudomonadota</taxon>
        <taxon>Alphaproteobacteria</taxon>
        <taxon>Rhodobacterales</taxon>
        <taxon>Roseobacteraceae</taxon>
        <taxon>Roseivivax</taxon>
    </lineage>
</organism>
<feature type="region of interest" description="Disordered" evidence="4">
    <location>
        <begin position="106"/>
        <end position="235"/>
    </location>
</feature>
<dbReference type="STRING" id="93684.SAMN05421853_102423"/>
<feature type="transmembrane region" description="Helical" evidence="5">
    <location>
        <begin position="464"/>
        <end position="481"/>
    </location>
</feature>
<dbReference type="AlphaFoldDB" id="A0A1I5WKX3"/>
<dbReference type="Gene3D" id="2.40.30.170">
    <property type="match status" value="1"/>
</dbReference>
<feature type="region of interest" description="Disordered" evidence="4">
    <location>
        <begin position="630"/>
        <end position="651"/>
    </location>
</feature>
<feature type="compositionally biased region" description="Low complexity" evidence="4">
    <location>
        <begin position="108"/>
        <end position="126"/>
    </location>
</feature>
<keyword evidence="5" id="KW-0812">Transmembrane</keyword>
<dbReference type="RefSeq" id="WP_139218666.1">
    <property type="nucleotide sequence ID" value="NZ_FOXV01000002.1"/>
</dbReference>
<dbReference type="GO" id="GO:0030313">
    <property type="term" value="C:cell envelope"/>
    <property type="evidence" value="ECO:0007669"/>
    <property type="project" value="UniProtKB-SubCell"/>
</dbReference>
<keyword evidence="2 3" id="KW-0175">Coiled coil</keyword>
<dbReference type="InterPro" id="IPR050465">
    <property type="entry name" value="UPF0194_transport"/>
</dbReference>
<evidence type="ECO:0000313" key="8">
    <source>
        <dbReference type="EMBL" id="SFQ20492.1"/>
    </source>
</evidence>
<dbReference type="PANTHER" id="PTHR32347">
    <property type="entry name" value="EFFLUX SYSTEM COMPONENT YKNX-RELATED"/>
    <property type="match status" value="1"/>
</dbReference>
<feature type="transmembrane region" description="Helical" evidence="5">
    <location>
        <begin position="493"/>
        <end position="511"/>
    </location>
</feature>
<feature type="compositionally biased region" description="Basic and acidic residues" evidence="4">
    <location>
        <begin position="146"/>
        <end position="160"/>
    </location>
</feature>
<feature type="compositionally biased region" description="Low complexity" evidence="4">
    <location>
        <begin position="133"/>
        <end position="144"/>
    </location>
</feature>
<sequence>MSKDRNVFEAVKSGAAYERPRLRDGLSVSETSGKRGAGKSAPKFELTDPATGKTFSLSPEEKHLLEAANGERHLRELHEGQDAETKLPPEQVLDFFRRLHIRGFLGTEAPAPQAPRKPARKPAAARSPERSRASAPHINAAPRTAKAKDAAKPVETDPRDASPASATDEDAGPKAPTAPARKKPARITKAPDAAARTAKVEPKARTATASKTSLRAEPAKSMPQPEADRFDAVTSDLRADTPRPAKARKSEDDALAAMFGPDDFDDGMFGPMGGTGAPGGFGGMGGGGLGAGGGFAGGFGGGGGRGGGNGERLRAILQARQGQGGGFQPQQEVQGPARLTLFNPGFLLKLLYVAGYPLKFLFWAIVPLVLVAGMTAAQNWPILIADLNVLLTQFSKIGLLITGALSVNLVSRLAQGVAIRAHGGQVKGLGLMLVFGVVPRFFVDTGSVRGLDRRGQLWSYGAPLLARLSVFSLGMVFWAVTRESGTWASELSLISAQFGLIMFLVTALPFVPAEGQRWMSVYINEPQLLPKTLGALRHVFLGGPMPQTLTRADLWPLVFFGVGAVLTTAAIVLGMAAYAAVALEAELGGTGVSIFFFLVLAFVLWLLSMKATLGRRMAAARAFAPGLGGTAEAAARPHPMSARADTGAGTSSGTARVVWALIGVGLLAVAFLPYTYEAGGQVEILPNARAQAVARTDGEVLEVMVTEGQGVARGDVVAQLSDWEQVREIGLTRAQLDAAQATLARLEAGAKPEEIRLAETRLESAAAAVQFSQDELTRAEELLAREAISESEHSRVLSRFQADQSEVAEAEANLDLVRSGATAEELAIARADVERLTLELDFREAELARTRIEAPMDGRVVTPDLGLKIGSYLRVGETFLEVENTGTVNATIAVPEFDIALVEPGDPVRMKLRGAPDAPIEGVVASISPAAEEEGFGRTVRVDAVFDNPDARLRSGTSGYAKIEGEEMRVWQAYLRSVKRFFQIEFWSWIP</sequence>
<evidence type="ECO:0000256" key="3">
    <source>
        <dbReference type="SAM" id="Coils"/>
    </source>
</evidence>
<feature type="domain" description="CusB-like beta-barrel" evidence="7">
    <location>
        <begin position="891"/>
        <end position="966"/>
    </location>
</feature>
<keyword evidence="5" id="KW-0472">Membrane</keyword>
<feature type="transmembrane region" description="Helical" evidence="5">
    <location>
        <begin position="554"/>
        <end position="581"/>
    </location>
</feature>
<dbReference type="EMBL" id="FOXV01000002">
    <property type="protein sequence ID" value="SFQ20492.1"/>
    <property type="molecule type" value="Genomic_DNA"/>
</dbReference>
<dbReference type="Proteomes" id="UP000243106">
    <property type="component" value="Unassembled WGS sequence"/>
</dbReference>
<gene>
    <name evidence="8" type="ORF">SAMN05421853_102423</name>
</gene>
<dbReference type="Gene3D" id="2.40.50.100">
    <property type="match status" value="1"/>
</dbReference>
<evidence type="ECO:0000256" key="1">
    <source>
        <dbReference type="ARBA" id="ARBA00004196"/>
    </source>
</evidence>
<dbReference type="Pfam" id="PF25954">
    <property type="entry name" value="Beta-barrel_RND_2"/>
    <property type="match status" value="1"/>
</dbReference>
<feature type="transmembrane region" description="Helical" evidence="5">
    <location>
        <begin position="426"/>
        <end position="443"/>
    </location>
</feature>
<feature type="compositionally biased region" description="Basic and acidic residues" evidence="4">
    <location>
        <begin position="226"/>
        <end position="235"/>
    </location>
</feature>
<evidence type="ECO:0000259" key="6">
    <source>
        <dbReference type="Pfam" id="PF25881"/>
    </source>
</evidence>
<evidence type="ECO:0000256" key="2">
    <source>
        <dbReference type="ARBA" id="ARBA00023054"/>
    </source>
</evidence>
<evidence type="ECO:0000313" key="9">
    <source>
        <dbReference type="Proteomes" id="UP000243106"/>
    </source>
</evidence>
<dbReference type="PANTHER" id="PTHR32347:SF23">
    <property type="entry name" value="BLL5650 PROTEIN"/>
    <property type="match status" value="1"/>
</dbReference>
<dbReference type="Pfam" id="PF25881">
    <property type="entry name" value="HH_YBHG"/>
    <property type="match status" value="1"/>
</dbReference>
<feature type="region of interest" description="Disordered" evidence="4">
    <location>
        <begin position="19"/>
        <end position="62"/>
    </location>
</feature>
<accession>A0A1I5WKX3</accession>
<feature type="transmembrane region" description="Helical" evidence="5">
    <location>
        <begin position="657"/>
        <end position="676"/>
    </location>
</feature>
<proteinExistence type="predicted"/>
<keyword evidence="9" id="KW-1185">Reference proteome</keyword>
<feature type="domain" description="YbhG-like alpha-helical hairpin" evidence="6">
    <location>
        <begin position="732"/>
        <end position="844"/>
    </location>
</feature>